<evidence type="ECO:0000313" key="1">
    <source>
        <dbReference type="EMBL" id="MES1928053.1"/>
    </source>
</evidence>
<dbReference type="RefSeq" id="WP_353108890.1">
    <property type="nucleotide sequence ID" value="NZ_APND01000001.1"/>
</dbReference>
<protein>
    <submittedName>
        <fullName evidence="1">2-haloacid dehalogenase</fullName>
    </submittedName>
</protein>
<proteinExistence type="predicted"/>
<dbReference type="InterPro" id="IPR019714">
    <property type="entry name" value="2-haloacid_dehalogenase_DehI"/>
</dbReference>
<accession>A0ABV2AWT3</accession>
<comment type="caution">
    <text evidence="1">The sequence shown here is derived from an EMBL/GenBank/DDBJ whole genome shotgun (WGS) entry which is preliminary data.</text>
</comment>
<dbReference type="Proteomes" id="UP001460888">
    <property type="component" value="Unassembled WGS sequence"/>
</dbReference>
<dbReference type="InterPro" id="IPR029032">
    <property type="entry name" value="AhpD-like"/>
</dbReference>
<sequence>MSLEQRVADGMARVPQLADLTVDKAGAQLRPLYDDIEQTLRVPFVNFIFRMLANFPAYFEPAWRGLAPNLRTLEFEQAADRLRAAAVPDITVKSIANDKLAPDDRQAVLDFTDSIHYVLPKLLLVATCLDLQLGGARPGRATALSPRTVDGVAEGTRVLSFVDPAQVDDAVRRIFDDIRDTHQHPGVASYYRGLAHFPDFLNTAWAGVRTHVTAPAYTARKQSVIELGETLAKTFLPADAVTLDARVRNDIRAVLAVFRYRIIPDLLLDVTVIKTMVDGPAAARRSRFSLV</sequence>
<reference evidence="1 2" key="1">
    <citation type="submission" date="2013-03" db="EMBL/GenBank/DDBJ databases">
        <title>Salinisphaera dokdonensis CL-ES53 Genome Sequencing.</title>
        <authorList>
            <person name="Li C."/>
            <person name="Lai Q."/>
            <person name="Shao Z."/>
        </authorList>
    </citation>
    <scope>NUCLEOTIDE SEQUENCE [LARGE SCALE GENOMIC DNA]</scope>
    <source>
        <strain evidence="1 2">CL-ES53</strain>
    </source>
</reference>
<dbReference type="Gene3D" id="1.20.1290.10">
    <property type="entry name" value="AhpD-like"/>
    <property type="match status" value="2"/>
</dbReference>
<evidence type="ECO:0000313" key="2">
    <source>
        <dbReference type="Proteomes" id="UP001460888"/>
    </source>
</evidence>
<dbReference type="EMBL" id="APND01000001">
    <property type="protein sequence ID" value="MES1928053.1"/>
    <property type="molecule type" value="Genomic_DNA"/>
</dbReference>
<keyword evidence="2" id="KW-1185">Reference proteome</keyword>
<organism evidence="1 2">
    <name type="scientific">Salinisphaera dokdonensis CL-ES53</name>
    <dbReference type="NCBI Taxonomy" id="1304272"/>
    <lineage>
        <taxon>Bacteria</taxon>
        <taxon>Pseudomonadati</taxon>
        <taxon>Pseudomonadota</taxon>
        <taxon>Gammaproteobacteria</taxon>
        <taxon>Salinisphaerales</taxon>
        <taxon>Salinisphaeraceae</taxon>
        <taxon>Salinisphaera</taxon>
    </lineage>
</organism>
<gene>
    <name evidence="1" type="ORF">SADO_02320</name>
</gene>
<dbReference type="Pfam" id="PF10778">
    <property type="entry name" value="DehI"/>
    <property type="match status" value="1"/>
</dbReference>
<name>A0ABV2AWT3_9GAMM</name>